<comment type="caution">
    <text evidence="3">The sequence shown here is derived from an EMBL/GenBank/DDBJ whole genome shotgun (WGS) entry which is preliminary data.</text>
</comment>
<evidence type="ECO:0000259" key="2">
    <source>
        <dbReference type="Pfam" id="PF11955"/>
    </source>
</evidence>
<dbReference type="InterPro" id="IPR045040">
    <property type="entry name" value="PORR_fam"/>
</dbReference>
<gene>
    <name evidence="3" type="ORF">LUZ63_014662</name>
</gene>
<dbReference type="PANTHER" id="PTHR31476">
    <property type="entry name" value="PROTEIN WHAT'S THIS FACTOR 1 HOMOLOG, CHLOROPLASTIC"/>
    <property type="match status" value="1"/>
</dbReference>
<feature type="region of interest" description="Disordered" evidence="1">
    <location>
        <begin position="362"/>
        <end position="419"/>
    </location>
</feature>
<accession>A0A9Q0HLD5</accession>
<dbReference type="Proteomes" id="UP001151287">
    <property type="component" value="Unassembled WGS sequence"/>
</dbReference>
<dbReference type="GO" id="GO:0003723">
    <property type="term" value="F:RNA binding"/>
    <property type="evidence" value="ECO:0007669"/>
    <property type="project" value="InterPro"/>
</dbReference>
<protein>
    <recommendedName>
        <fullName evidence="2">PORR domain-containing protein</fullName>
    </recommendedName>
</protein>
<dbReference type="EMBL" id="JAMQYH010000004">
    <property type="protein sequence ID" value="KAJ1690507.1"/>
    <property type="molecule type" value="Genomic_DNA"/>
</dbReference>
<evidence type="ECO:0000313" key="3">
    <source>
        <dbReference type="EMBL" id="KAJ1690507.1"/>
    </source>
</evidence>
<sequence length="449" mass="51385">MQSLRRRLPSIPHPSPPLSRNFVDARIPWVRDRALDHVVEKEKYLLPFLSLKDHFLSSSPPPPHSLSLSSITPLKSELSLPCRAVEFVRLFPSAFSEILPSPPLPPVPEIRPTEELLSLHEEELQAVALSDSDVADRLLKLLMLSPSRRLPLRLVERLRWDLGLPKDFVSSVLPKYPDYFCTSPSKSKHGDLDLEVVFYRRDLAVSAMESYAKRTGEYKTGSPLAFPLHFSRNFKLDKKVRNWLDQWQKLPYLSPYESGSHLKPKSDLAEKWVVAVFHEALSLLIGKKTEKSNLVLLGEKLGLPPGFKRAILQHPGIFYVSNKLRTETVVLREGYRRHLLVEKHPVMDVRYRYVHLMHKGKSAGTRGEKKETASVGEETVGEFHDLDVEDREFDDYGDDEEEEDDDEEESDDDEYGDVKVCDSVVKGVARSQSVGREMNVRQRRVKFAS</sequence>
<dbReference type="OrthoDB" id="1892230at2759"/>
<dbReference type="AlphaFoldDB" id="A0A9Q0HLD5"/>
<evidence type="ECO:0000256" key="1">
    <source>
        <dbReference type="SAM" id="MobiDB-lite"/>
    </source>
</evidence>
<dbReference type="Pfam" id="PF11955">
    <property type="entry name" value="PORR"/>
    <property type="match status" value="1"/>
</dbReference>
<evidence type="ECO:0000313" key="4">
    <source>
        <dbReference type="Proteomes" id="UP001151287"/>
    </source>
</evidence>
<name>A0A9Q0HLD5_9POAL</name>
<feature type="domain" description="PORR" evidence="2">
    <location>
        <begin position="30"/>
        <end position="361"/>
    </location>
</feature>
<keyword evidence="4" id="KW-1185">Reference proteome</keyword>
<proteinExistence type="predicted"/>
<feature type="compositionally biased region" description="Acidic residues" evidence="1">
    <location>
        <begin position="387"/>
        <end position="415"/>
    </location>
</feature>
<organism evidence="3 4">
    <name type="scientific">Rhynchospora breviuscula</name>
    <dbReference type="NCBI Taxonomy" id="2022672"/>
    <lineage>
        <taxon>Eukaryota</taxon>
        <taxon>Viridiplantae</taxon>
        <taxon>Streptophyta</taxon>
        <taxon>Embryophyta</taxon>
        <taxon>Tracheophyta</taxon>
        <taxon>Spermatophyta</taxon>
        <taxon>Magnoliopsida</taxon>
        <taxon>Liliopsida</taxon>
        <taxon>Poales</taxon>
        <taxon>Cyperaceae</taxon>
        <taxon>Cyperoideae</taxon>
        <taxon>Rhynchosporeae</taxon>
        <taxon>Rhynchospora</taxon>
    </lineage>
</organism>
<dbReference type="InterPro" id="IPR021099">
    <property type="entry name" value="PORR_domain"/>
</dbReference>
<dbReference type="PANTHER" id="PTHR31476:SF16">
    <property type="entry name" value="F14O23.23 PROTEIN"/>
    <property type="match status" value="1"/>
</dbReference>
<reference evidence="3" key="1">
    <citation type="journal article" date="2022" name="Cell">
        <title>Repeat-based holocentromeres influence genome architecture and karyotype evolution.</title>
        <authorList>
            <person name="Hofstatter P.G."/>
            <person name="Thangavel G."/>
            <person name="Lux T."/>
            <person name="Neumann P."/>
            <person name="Vondrak T."/>
            <person name="Novak P."/>
            <person name="Zhang M."/>
            <person name="Costa L."/>
            <person name="Castellani M."/>
            <person name="Scott A."/>
            <person name="Toegelov H."/>
            <person name="Fuchs J."/>
            <person name="Mata-Sucre Y."/>
            <person name="Dias Y."/>
            <person name="Vanzela A.L.L."/>
            <person name="Huettel B."/>
            <person name="Almeida C.C.S."/>
            <person name="Simkova H."/>
            <person name="Souza G."/>
            <person name="Pedrosa-Harand A."/>
            <person name="Macas J."/>
            <person name="Mayer K.F.X."/>
            <person name="Houben A."/>
            <person name="Marques A."/>
        </authorList>
    </citation>
    <scope>NUCLEOTIDE SEQUENCE</scope>
    <source>
        <strain evidence="3">RhyBre1mFocal</strain>
    </source>
</reference>